<protein>
    <submittedName>
        <fullName evidence="1">Uncharacterized protein</fullName>
    </submittedName>
</protein>
<reference evidence="1" key="2">
    <citation type="submission" date="2023-05" db="EMBL/GenBank/DDBJ databases">
        <authorList>
            <consortium name="Lawrence Berkeley National Laboratory"/>
            <person name="Steindorff A."/>
            <person name="Hensen N."/>
            <person name="Bonometti L."/>
            <person name="Westerberg I."/>
            <person name="Brannstrom I.O."/>
            <person name="Guillou S."/>
            <person name="Cros-Aarteil S."/>
            <person name="Calhoun S."/>
            <person name="Haridas S."/>
            <person name="Kuo A."/>
            <person name="Mondo S."/>
            <person name="Pangilinan J."/>
            <person name="Riley R."/>
            <person name="Labutti K."/>
            <person name="Andreopoulos B."/>
            <person name="Lipzen A."/>
            <person name="Chen C."/>
            <person name="Yanf M."/>
            <person name="Daum C."/>
            <person name="Ng V."/>
            <person name="Clum A."/>
            <person name="Ohm R."/>
            <person name="Martin F."/>
            <person name="Silar P."/>
            <person name="Natvig D."/>
            <person name="Lalanne C."/>
            <person name="Gautier V."/>
            <person name="Ament-Velasquez S.L."/>
            <person name="Kruys A."/>
            <person name="Hutchinson M.I."/>
            <person name="Powell A.J."/>
            <person name="Barry K."/>
            <person name="Miller A.N."/>
            <person name="Grigoriev I.V."/>
            <person name="Debuchy R."/>
            <person name="Gladieux P."/>
            <person name="Thoren M.H."/>
            <person name="Johannesson H."/>
        </authorList>
    </citation>
    <scope>NUCLEOTIDE SEQUENCE</scope>
    <source>
        <strain evidence="1">CBS 359.72</strain>
    </source>
</reference>
<gene>
    <name evidence="1" type="ORF">C7999DRAFT_44983</name>
</gene>
<comment type="caution">
    <text evidence="1">The sequence shown here is derived from an EMBL/GenBank/DDBJ whole genome shotgun (WGS) entry which is preliminary data.</text>
</comment>
<accession>A0AAN7HAY9</accession>
<dbReference type="EMBL" id="MU857871">
    <property type="protein sequence ID" value="KAK4243136.1"/>
    <property type="molecule type" value="Genomic_DNA"/>
</dbReference>
<sequence length="400" mass="45732">MLKCYGFYGDDVKPAGQRKCTTYNGIGKGPVAVKNAYDRQHKKDTPTPIITVTEDKIDPYNVSYYHLGSLPSELFDKILFEINSIYNLAYFIATARFVYQRLGPALADARFLFVFPHSDPIDQIRGNALPYPEELKGLCRTLYQINFIADIYVTTRLVSFDLGGGGGTPATAPLSPLERRRLVRSFYRRQILSNAWATTRCTRPTRTRRLLATRQIDHAEVFITCLCLALVYHSPRTADRALGILPHQFDELSTHLHRLIQFLDISRPAIELAHYVRLHDEYVNPYQITPLRLAWQAERAASFLDPVPDKWDRDGLVVPYVGDGLDLALYGWLDTLGGRYVKWFGEGLHSIPWLPTRQSHRQSSDQCNAMYLSRHAGFCLMFWGELCTGLVLNRLIERDD</sequence>
<proteinExistence type="predicted"/>
<dbReference type="Proteomes" id="UP001303647">
    <property type="component" value="Unassembled WGS sequence"/>
</dbReference>
<name>A0AAN7HAY9_9PEZI</name>
<keyword evidence="2" id="KW-1185">Reference proteome</keyword>
<reference evidence="1" key="1">
    <citation type="journal article" date="2023" name="Mol. Phylogenet. Evol.">
        <title>Genome-scale phylogeny and comparative genomics of the fungal order Sordariales.</title>
        <authorList>
            <person name="Hensen N."/>
            <person name="Bonometti L."/>
            <person name="Westerberg I."/>
            <person name="Brannstrom I.O."/>
            <person name="Guillou S."/>
            <person name="Cros-Aarteil S."/>
            <person name="Calhoun S."/>
            <person name="Haridas S."/>
            <person name="Kuo A."/>
            <person name="Mondo S."/>
            <person name="Pangilinan J."/>
            <person name="Riley R."/>
            <person name="LaButti K."/>
            <person name="Andreopoulos B."/>
            <person name="Lipzen A."/>
            <person name="Chen C."/>
            <person name="Yan M."/>
            <person name="Daum C."/>
            <person name="Ng V."/>
            <person name="Clum A."/>
            <person name="Steindorff A."/>
            <person name="Ohm R.A."/>
            <person name="Martin F."/>
            <person name="Silar P."/>
            <person name="Natvig D.O."/>
            <person name="Lalanne C."/>
            <person name="Gautier V."/>
            <person name="Ament-Velasquez S.L."/>
            <person name="Kruys A."/>
            <person name="Hutchinson M.I."/>
            <person name="Powell A.J."/>
            <person name="Barry K."/>
            <person name="Miller A.N."/>
            <person name="Grigoriev I.V."/>
            <person name="Debuchy R."/>
            <person name="Gladieux P."/>
            <person name="Hiltunen Thoren M."/>
            <person name="Johannesson H."/>
        </authorList>
    </citation>
    <scope>NUCLEOTIDE SEQUENCE</scope>
    <source>
        <strain evidence="1">CBS 359.72</strain>
    </source>
</reference>
<evidence type="ECO:0000313" key="2">
    <source>
        <dbReference type="Proteomes" id="UP001303647"/>
    </source>
</evidence>
<evidence type="ECO:0000313" key="1">
    <source>
        <dbReference type="EMBL" id="KAK4243136.1"/>
    </source>
</evidence>
<dbReference type="AlphaFoldDB" id="A0AAN7HAY9"/>
<organism evidence="1 2">
    <name type="scientific">Corynascus novoguineensis</name>
    <dbReference type="NCBI Taxonomy" id="1126955"/>
    <lineage>
        <taxon>Eukaryota</taxon>
        <taxon>Fungi</taxon>
        <taxon>Dikarya</taxon>
        <taxon>Ascomycota</taxon>
        <taxon>Pezizomycotina</taxon>
        <taxon>Sordariomycetes</taxon>
        <taxon>Sordariomycetidae</taxon>
        <taxon>Sordariales</taxon>
        <taxon>Chaetomiaceae</taxon>
        <taxon>Corynascus</taxon>
    </lineage>
</organism>